<comment type="subcellular location">
    <subcellularLocation>
        <location evidence="2">Endosome membrane</location>
        <topology evidence="2">Peripheral membrane protein</topology>
        <orientation evidence="2">Cytoplasmic side</orientation>
    </subcellularLocation>
</comment>
<dbReference type="GO" id="GO:0005886">
    <property type="term" value="C:plasma membrane"/>
    <property type="evidence" value="ECO:0007669"/>
    <property type="project" value="TreeGrafter"/>
</dbReference>
<comment type="similarity">
    <text evidence="3">Belongs to the STAM family.</text>
</comment>
<comment type="caution">
    <text evidence="16">The sequence shown here is derived from an EMBL/GenBank/DDBJ whole genome shotgun (WGS) entry which is preliminary data.</text>
</comment>
<name>A0A8H8QTM5_9HELO</name>
<dbReference type="InterPro" id="IPR008937">
    <property type="entry name" value="Ras-like_GEF"/>
</dbReference>
<feature type="compositionally biased region" description="Polar residues" evidence="12">
    <location>
        <begin position="50"/>
        <end position="74"/>
    </location>
</feature>
<gene>
    <name evidence="16" type="primary">CDC25</name>
    <name evidence="16" type="ORF">LHYA1_G009122</name>
</gene>
<evidence type="ECO:0000256" key="8">
    <source>
        <dbReference type="ARBA" id="ARBA00022658"/>
    </source>
</evidence>
<sequence length="1245" mass="141040">MLMTIRPSNSIFPEQQQNTQSFNNYTSESRQTADPVILYTEQHLLHTISPPRSQAHFNPSPNESFSAAQRSSTAVRRRSPPVMNGLLGNTPQPSKYVRALYDYEADDRTSLSFHEGDVIEVITQLESGWWDGVINGVRGWFPSNYCQVIANPDDSVEDPQNGSSREHTDDEEDEEDEGEEYDDQYEEEDAESELDDMVQLPNEGTINNKRTRADFWIPQATPDGRLFYFNTETGESSMELPLESPSSASENGPRNRMNVNIPEKTRPPPEMMARGYMQDEDDESDGNSASELEGESLMLASRGSLPRKRRSFGSEGISPATSMDSINEFSPQRRSRADPNLSMVTSLPIIGPSTTSFTNPSLGPPHAATLPRSFFDDGSAAPLTWNRLVANMKRAVDRYREAINNSERSEYVRRAEDISDHLRLLLAAGSGTTDNHSGQPSIISTNKALYPHFRDMMSKFSKLVISSHIAAADWPNAESYQKCLQEADGVLQGVFSYVEVARQQRGEDIPRLLPGFVIGSTTGGSWQNNGLGSRDPLTSNFLDEDEAVVEPSAVLDANLMERLDDLKRMLISSIRKLEEHLVVTEKIVSPYRHEIIGNNVCSAARKVLEMSKPWISAVESINLSFLGNSFQNPQLVDFAAYKQNLYDNISDLVLGCQAVAGPLGDEWAEVRGESLEGRLNYVRHCAKQLETNSSHVGFSLQLLGEQIQMGRQKEESRTLPPREDSRQRDPRRIESMSYERIHQRTDSRFNPVLRPALAGIAQSASYSEGDRDPTANFRKGEHSKVRKFFGEEPIRRDPQSDETPDCLKLEHEEDILYDTKTQPPQLKGGTLLALAEQLTRHDKLDSNFNNTFLLTYRSFTSARELFEFLVKRFQIQPPEGMAKSDYEIWRDRKQKPIRFRVVNILKSWFDNFWMEDQSDDTKALIRDVYTFARDTVKTTETPGSGPLMTVLEQRLRGQDPTAKRLVLTQSQSTPQPIMPKNMKKLKFLDIDVTEFARQLTIVESKLYGKIKPTECLNKTWQKKVGENDPEPAPNVKALILHSNQLTNWVAEMILTQMDVKKRVVVIKHFVQVADKCRQLNNFSTLTSIISALGTAPIHRLKRTWDQVPQKALTILEVMRRLMGSTKNFGEYRESLHLANPPCIPFFGVYLTDLTFIEDGIPSIIKKSSLINFAKRAKTAEVIRDIQQYQNVPYPLQPVPELQEYILSNMQAAGDVHEMYEKSLAVEPREREDEKIVRVLAESGFL</sequence>
<evidence type="ECO:0000256" key="10">
    <source>
        <dbReference type="PROSITE-ProRule" id="PRU00168"/>
    </source>
</evidence>
<dbReference type="GO" id="GO:0010008">
    <property type="term" value="C:endosome membrane"/>
    <property type="evidence" value="ECO:0007669"/>
    <property type="project" value="UniProtKB-SubCell"/>
</dbReference>
<accession>A0A8H8QTM5</accession>
<evidence type="ECO:0000259" key="15">
    <source>
        <dbReference type="PROSITE" id="PS50212"/>
    </source>
</evidence>
<feature type="region of interest" description="Disordered" evidence="12">
    <location>
        <begin position="150"/>
        <end position="206"/>
    </location>
</feature>
<feature type="compositionally biased region" description="Acidic residues" evidence="12">
    <location>
        <begin position="169"/>
        <end position="196"/>
    </location>
</feature>
<evidence type="ECO:0000256" key="3">
    <source>
        <dbReference type="ARBA" id="ARBA00009666"/>
    </source>
</evidence>
<keyword evidence="16" id="KW-0132">Cell division</keyword>
<dbReference type="PROSITE" id="PS50212">
    <property type="entry name" value="RASGEF_NTER"/>
    <property type="match status" value="1"/>
</dbReference>
<dbReference type="CDD" id="cd00155">
    <property type="entry name" value="RasGEF"/>
    <property type="match status" value="1"/>
</dbReference>
<keyword evidence="17" id="KW-1185">Reference proteome</keyword>
<keyword evidence="8 10" id="KW-0344">Guanine-nucleotide releasing factor</keyword>
<feature type="compositionally biased region" description="Low complexity" evidence="12">
    <location>
        <begin position="236"/>
        <end position="250"/>
    </location>
</feature>
<proteinExistence type="inferred from homology"/>
<feature type="domain" description="N-terminal Ras-GEF" evidence="15">
    <location>
        <begin position="822"/>
        <end position="955"/>
    </location>
</feature>
<feature type="region of interest" description="Disordered" evidence="12">
    <location>
        <begin position="236"/>
        <end position="339"/>
    </location>
</feature>
<evidence type="ECO:0000256" key="4">
    <source>
        <dbReference type="ARBA" id="ARBA00011446"/>
    </source>
</evidence>
<dbReference type="InterPro" id="IPR000651">
    <property type="entry name" value="Ras-like_Gua-exchang_fac_N"/>
</dbReference>
<dbReference type="Pfam" id="PF25008">
    <property type="entry name" value="DUF7784"/>
    <property type="match status" value="1"/>
</dbReference>
<evidence type="ECO:0000256" key="6">
    <source>
        <dbReference type="ARBA" id="ARBA00018978"/>
    </source>
</evidence>
<feature type="compositionally biased region" description="Polar residues" evidence="12">
    <location>
        <begin position="319"/>
        <end position="332"/>
    </location>
</feature>
<organism evidence="16 17">
    <name type="scientific">Lachnellula hyalina</name>
    <dbReference type="NCBI Taxonomy" id="1316788"/>
    <lineage>
        <taxon>Eukaryota</taxon>
        <taxon>Fungi</taxon>
        <taxon>Dikarya</taxon>
        <taxon>Ascomycota</taxon>
        <taxon>Pezizomycotina</taxon>
        <taxon>Leotiomycetes</taxon>
        <taxon>Helotiales</taxon>
        <taxon>Lachnaceae</taxon>
        <taxon>Lachnellula</taxon>
    </lineage>
</organism>
<keyword evidence="9" id="KW-0967">Endosome</keyword>
<dbReference type="Pfam" id="PF23518">
    <property type="entry name" value="WW_2"/>
    <property type="match status" value="1"/>
</dbReference>
<feature type="region of interest" description="Disordered" evidence="12">
    <location>
        <begin position="50"/>
        <end position="91"/>
    </location>
</feature>
<dbReference type="CDD" id="cd11883">
    <property type="entry name" value="SH3_Sdc25"/>
    <property type="match status" value="1"/>
</dbReference>
<dbReference type="InterPro" id="IPR001452">
    <property type="entry name" value="SH3_domain"/>
</dbReference>
<reference evidence="16 17" key="1">
    <citation type="submission" date="2018-05" db="EMBL/GenBank/DDBJ databases">
        <title>Genome sequencing and assembly of the regulated plant pathogen Lachnellula willkommii and related sister species for the development of diagnostic species identification markers.</title>
        <authorList>
            <person name="Giroux E."/>
            <person name="Bilodeau G."/>
        </authorList>
    </citation>
    <scope>NUCLEOTIDE SEQUENCE [LARGE SCALE GENOMIC DNA]</scope>
    <source>
        <strain evidence="16 17">CBS 185.66</strain>
    </source>
</reference>
<dbReference type="InterPro" id="IPR036028">
    <property type="entry name" value="SH3-like_dom_sf"/>
</dbReference>
<dbReference type="InterPro" id="IPR056686">
    <property type="entry name" value="DUF7784"/>
</dbReference>
<feature type="region of interest" description="Disordered" evidence="12">
    <location>
        <begin position="763"/>
        <end position="783"/>
    </location>
</feature>
<dbReference type="Proteomes" id="UP000431533">
    <property type="component" value="Unassembled WGS sequence"/>
</dbReference>
<dbReference type="Gene3D" id="2.30.30.40">
    <property type="entry name" value="SH3 Domains"/>
    <property type="match status" value="1"/>
</dbReference>
<dbReference type="GO" id="GO:0005085">
    <property type="term" value="F:guanyl-nucleotide exchange factor activity"/>
    <property type="evidence" value="ECO:0007669"/>
    <property type="project" value="UniProtKB-KW"/>
</dbReference>
<dbReference type="InterPro" id="IPR001895">
    <property type="entry name" value="RASGEF_cat_dom"/>
</dbReference>
<dbReference type="PRINTS" id="PR00452">
    <property type="entry name" value="SH3DOMAIN"/>
</dbReference>
<evidence type="ECO:0000313" key="16">
    <source>
        <dbReference type="EMBL" id="TVY22321.1"/>
    </source>
</evidence>
<dbReference type="SMART" id="SM00326">
    <property type="entry name" value="SH3"/>
    <property type="match status" value="1"/>
</dbReference>
<dbReference type="Gene3D" id="2.20.70.10">
    <property type="match status" value="1"/>
</dbReference>
<dbReference type="PROSITE" id="PS50002">
    <property type="entry name" value="SH3"/>
    <property type="match status" value="1"/>
</dbReference>
<dbReference type="InterPro" id="IPR056685">
    <property type="entry name" value="DUF7783"/>
</dbReference>
<feature type="region of interest" description="Disordered" evidence="12">
    <location>
        <begin position="709"/>
        <end position="745"/>
    </location>
</feature>
<dbReference type="Pfam" id="PF00617">
    <property type="entry name" value="RasGEF"/>
    <property type="match status" value="1"/>
</dbReference>
<dbReference type="FunFam" id="2.30.30.40:FF:000072">
    <property type="entry name" value="Unconventional Myosin IB"/>
    <property type="match status" value="1"/>
</dbReference>
<dbReference type="AlphaFoldDB" id="A0A8H8QTM5"/>
<dbReference type="InterPro" id="IPR023578">
    <property type="entry name" value="Ras_GEF_dom_sf"/>
</dbReference>
<dbReference type="Gene3D" id="1.10.840.10">
    <property type="entry name" value="Ras guanine-nucleotide exchange factors catalytic domain"/>
    <property type="match status" value="1"/>
</dbReference>
<dbReference type="GO" id="GO:0051301">
    <property type="term" value="P:cell division"/>
    <property type="evidence" value="ECO:0007669"/>
    <property type="project" value="UniProtKB-KW"/>
</dbReference>
<dbReference type="PROSITE" id="PS50009">
    <property type="entry name" value="RASGEF_CAT"/>
    <property type="match status" value="1"/>
</dbReference>
<comment type="subunit">
    <text evidence="4">Component of the ESCRT-0 complex composed of HSE1 and VPS27.</text>
</comment>
<evidence type="ECO:0000313" key="17">
    <source>
        <dbReference type="Proteomes" id="UP000431533"/>
    </source>
</evidence>
<evidence type="ECO:0000259" key="14">
    <source>
        <dbReference type="PROSITE" id="PS50009"/>
    </source>
</evidence>
<dbReference type="SMART" id="SM00229">
    <property type="entry name" value="RasGEFN"/>
    <property type="match status" value="1"/>
</dbReference>
<keyword evidence="16" id="KW-0131">Cell cycle</keyword>
<dbReference type="PANTHER" id="PTHR23113:SF368">
    <property type="entry name" value="CELL DIVISION CONTROL PROTEIN 25"/>
    <property type="match status" value="1"/>
</dbReference>
<dbReference type="InterPro" id="IPR001202">
    <property type="entry name" value="WW_dom"/>
</dbReference>
<evidence type="ECO:0000256" key="1">
    <source>
        <dbReference type="ARBA" id="ARBA00002654"/>
    </source>
</evidence>
<dbReference type="SMART" id="SM00147">
    <property type="entry name" value="RasGEF"/>
    <property type="match status" value="1"/>
</dbReference>
<evidence type="ECO:0000256" key="12">
    <source>
        <dbReference type="SAM" id="MobiDB-lite"/>
    </source>
</evidence>
<comment type="function">
    <text evidence="1">Component of the ESCRT-0 complex which is the sorting receptor for ubiquitinated cargo proteins at the multivesicular body (MVB).</text>
</comment>
<feature type="compositionally biased region" description="Basic and acidic residues" evidence="12">
    <location>
        <begin position="768"/>
        <end position="783"/>
    </location>
</feature>
<dbReference type="GO" id="GO:0007265">
    <property type="term" value="P:Ras protein signal transduction"/>
    <property type="evidence" value="ECO:0007669"/>
    <property type="project" value="TreeGrafter"/>
</dbReference>
<evidence type="ECO:0000256" key="11">
    <source>
        <dbReference type="PROSITE-ProRule" id="PRU00192"/>
    </source>
</evidence>
<feature type="domain" description="Ras-GEF" evidence="14">
    <location>
        <begin position="991"/>
        <end position="1228"/>
    </location>
</feature>
<dbReference type="PANTHER" id="PTHR23113">
    <property type="entry name" value="GUANINE NUCLEOTIDE EXCHANGE FACTOR"/>
    <property type="match status" value="1"/>
</dbReference>
<dbReference type="SUPFAM" id="SSF48366">
    <property type="entry name" value="Ras GEF"/>
    <property type="match status" value="1"/>
</dbReference>
<dbReference type="CDD" id="cd06224">
    <property type="entry name" value="REM"/>
    <property type="match status" value="1"/>
</dbReference>
<evidence type="ECO:0000256" key="9">
    <source>
        <dbReference type="ARBA" id="ARBA00022753"/>
    </source>
</evidence>
<dbReference type="GeneID" id="41989320"/>
<dbReference type="Pfam" id="PF00018">
    <property type="entry name" value="SH3_1"/>
    <property type="match status" value="1"/>
</dbReference>
<evidence type="ECO:0000256" key="7">
    <source>
        <dbReference type="ARBA" id="ARBA00022443"/>
    </source>
</evidence>
<dbReference type="OrthoDB" id="546434at2759"/>
<evidence type="ECO:0000259" key="13">
    <source>
        <dbReference type="PROSITE" id="PS50002"/>
    </source>
</evidence>
<feature type="compositionally biased region" description="Basic and acidic residues" evidence="12">
    <location>
        <begin position="711"/>
        <end position="745"/>
    </location>
</feature>
<dbReference type="SUPFAM" id="SSF50044">
    <property type="entry name" value="SH3-domain"/>
    <property type="match status" value="1"/>
</dbReference>
<dbReference type="CDD" id="cd00201">
    <property type="entry name" value="WW"/>
    <property type="match status" value="1"/>
</dbReference>
<feature type="domain" description="SH3" evidence="13">
    <location>
        <begin position="92"/>
        <end position="151"/>
    </location>
</feature>
<dbReference type="InterPro" id="IPR036964">
    <property type="entry name" value="RASGEF_cat_dom_sf"/>
</dbReference>
<keyword evidence="7 11" id="KW-0728">SH3 domain</keyword>
<dbReference type="Pfam" id="PF00618">
    <property type="entry name" value="RasGEF_N"/>
    <property type="match status" value="1"/>
</dbReference>
<dbReference type="Pfam" id="PF25006">
    <property type="entry name" value="DUF7783"/>
    <property type="match status" value="1"/>
</dbReference>
<dbReference type="RefSeq" id="XP_031001109.1">
    <property type="nucleotide sequence ID" value="XM_031154026.1"/>
</dbReference>
<dbReference type="InterPro" id="IPR019804">
    <property type="entry name" value="Ras_G-nucl-exch_fac_CS"/>
</dbReference>
<dbReference type="PROSITE" id="PS00720">
    <property type="entry name" value="RASGEF"/>
    <property type="match status" value="1"/>
</dbReference>
<dbReference type="InterPro" id="IPR057827">
    <property type="entry name" value="WW_fungi"/>
</dbReference>
<dbReference type="EMBL" id="QGMH01000288">
    <property type="protein sequence ID" value="TVY22321.1"/>
    <property type="molecule type" value="Genomic_DNA"/>
</dbReference>
<evidence type="ECO:0000256" key="2">
    <source>
        <dbReference type="ARBA" id="ARBA00004125"/>
    </source>
</evidence>
<dbReference type="Gene3D" id="1.20.870.10">
    <property type="entry name" value="Son of sevenless (SoS) protein Chain: S domain 1"/>
    <property type="match status" value="1"/>
</dbReference>
<evidence type="ECO:0000256" key="5">
    <source>
        <dbReference type="ARBA" id="ARBA00017923"/>
    </source>
</evidence>
<protein>
    <recommendedName>
        <fullName evidence="5">Class E vacuolar protein-sorting machinery protein HSE1</fullName>
    </recommendedName>
    <alternativeName>
        <fullName evidence="6">Class E vacuolar protein-sorting machinery protein hse1</fullName>
    </alternativeName>
</protein>